<name>A0A071MGQ2_9BURK</name>
<organism evidence="2">
    <name type="scientific">Burkholderia cenocepacia</name>
    <dbReference type="NCBI Taxonomy" id="95486"/>
    <lineage>
        <taxon>Bacteria</taxon>
        <taxon>Pseudomonadati</taxon>
        <taxon>Pseudomonadota</taxon>
        <taxon>Betaproteobacteria</taxon>
        <taxon>Burkholderiales</taxon>
        <taxon>Burkholderiaceae</taxon>
        <taxon>Burkholderia</taxon>
        <taxon>Burkholderia cepacia complex</taxon>
    </lineage>
</organism>
<feature type="region of interest" description="Disordered" evidence="1">
    <location>
        <begin position="136"/>
        <end position="167"/>
    </location>
</feature>
<dbReference type="AlphaFoldDB" id="A0A071MGQ2"/>
<evidence type="ECO:0000313" key="2">
    <source>
        <dbReference type="EMBL" id="KEA60042.1"/>
    </source>
</evidence>
<comment type="caution">
    <text evidence="2">The sequence shown here is derived from an EMBL/GenBank/DDBJ whole genome shotgun (WGS) entry which is preliminary data.</text>
</comment>
<protein>
    <recommendedName>
        <fullName evidence="3">Thiamine pyrophosphate enzyme N-terminal TPP-binding domain-containing protein</fullName>
    </recommendedName>
</protein>
<reference evidence="2" key="1">
    <citation type="submission" date="2014-04" db="EMBL/GenBank/DDBJ databases">
        <title>In planta biocontrol of soil-borne Fusarium wilt of banana through a plant endophytic bacterium, Burkholderia cenocepacia 869T2.</title>
        <authorList>
            <person name="Ho Y.-N."/>
            <person name="Chiang H.-M."/>
            <person name="Chao C.-P."/>
            <person name="Su C.-C."/>
            <person name="Hsu H.-F."/>
            <person name="Guo C.-T."/>
            <person name="Hsieh J.-L."/>
            <person name="Huang C.-C."/>
        </authorList>
    </citation>
    <scope>NUCLEOTIDE SEQUENCE [LARGE SCALE GENOMIC DNA]</scope>
    <source>
        <strain evidence="2">869T2</strain>
    </source>
</reference>
<sequence>MSVWYRSVARDADLATDTVDAISAAMGARRGVATLVLPVDLQSARVRSAAWPAVVRPAAVTFDAARVEQVANLLLSGHRAVLLMGARALSARGRRASRRPPVRPARDVCIERARIGDVPAHRGIPDAEDQVHDARKHEYAGHAGAVAERECRGRRGERGGGGDEDDV</sequence>
<evidence type="ECO:0000256" key="1">
    <source>
        <dbReference type="SAM" id="MobiDB-lite"/>
    </source>
</evidence>
<feature type="compositionally biased region" description="Basic and acidic residues" evidence="1">
    <location>
        <begin position="147"/>
        <end position="161"/>
    </location>
</feature>
<accession>A0A071MGQ2</accession>
<evidence type="ECO:0008006" key="3">
    <source>
        <dbReference type="Google" id="ProtNLM"/>
    </source>
</evidence>
<proteinExistence type="predicted"/>
<gene>
    <name evidence="2" type="ORF">DT99_08100</name>
</gene>
<dbReference type="EMBL" id="JJOA01000007">
    <property type="protein sequence ID" value="KEA60042.1"/>
    <property type="molecule type" value="Genomic_DNA"/>
</dbReference>